<name>A0A7D3XK66_9BACT</name>
<dbReference type="EMBL" id="CP041345">
    <property type="protein sequence ID" value="QKG79215.1"/>
    <property type="molecule type" value="Genomic_DNA"/>
</dbReference>
<dbReference type="Pfam" id="PF03717">
    <property type="entry name" value="PBP_dimer"/>
    <property type="match status" value="1"/>
</dbReference>
<dbReference type="GO" id="GO:0004180">
    <property type="term" value="F:carboxypeptidase activity"/>
    <property type="evidence" value="ECO:0007669"/>
    <property type="project" value="UniProtKB-KW"/>
</dbReference>
<dbReference type="Proteomes" id="UP000500961">
    <property type="component" value="Chromosome"/>
</dbReference>
<dbReference type="InterPro" id="IPR005543">
    <property type="entry name" value="PASTA_dom"/>
</dbReference>
<keyword evidence="2" id="KW-0121">Carboxypeptidase</keyword>
<dbReference type="InterPro" id="IPR001460">
    <property type="entry name" value="PCN-bd_Tpept"/>
</dbReference>
<feature type="domain" description="PASTA" evidence="5">
    <location>
        <begin position="644"/>
        <end position="703"/>
    </location>
</feature>
<evidence type="ECO:0000313" key="7">
    <source>
        <dbReference type="Proteomes" id="UP000500961"/>
    </source>
</evidence>
<keyword evidence="3 4" id="KW-0472">Membrane</keyword>
<dbReference type="GO" id="GO:0071555">
    <property type="term" value="P:cell wall organization"/>
    <property type="evidence" value="ECO:0007669"/>
    <property type="project" value="TreeGrafter"/>
</dbReference>
<reference evidence="6 7" key="1">
    <citation type="submission" date="2019-07" db="EMBL/GenBank/DDBJ databases">
        <title>Thalassofilum flectens gen. nov., sp. nov., a novel moderate thermophilic anaerobe from a shallow sea hot spring in Kunashir Island (Russia), representing a new family in the order Bacteroidales, and proposal of Thalassofilacea fam. nov.</title>
        <authorList>
            <person name="Kochetkova T.V."/>
            <person name="Podosokorskaya O.A."/>
            <person name="Novikov A."/>
            <person name="Elcheninov A.G."/>
            <person name="Toshchakov S.V."/>
            <person name="Kublanov I.V."/>
        </authorList>
    </citation>
    <scope>NUCLEOTIDE SEQUENCE [LARGE SCALE GENOMIC DNA]</scope>
    <source>
        <strain evidence="6 7">38-H</strain>
    </source>
</reference>
<dbReference type="SUPFAM" id="SSF56519">
    <property type="entry name" value="Penicillin binding protein dimerisation domain"/>
    <property type="match status" value="1"/>
</dbReference>
<dbReference type="PROSITE" id="PS51178">
    <property type="entry name" value="PASTA"/>
    <property type="match status" value="1"/>
</dbReference>
<dbReference type="Pfam" id="PF00905">
    <property type="entry name" value="Transpeptidase"/>
    <property type="match status" value="1"/>
</dbReference>
<dbReference type="Gene3D" id="3.30.10.20">
    <property type="match status" value="1"/>
</dbReference>
<dbReference type="RefSeq" id="WP_173072763.1">
    <property type="nucleotide sequence ID" value="NZ_CP041345.1"/>
</dbReference>
<accession>A0A7D3XK66</accession>
<evidence type="ECO:0000256" key="3">
    <source>
        <dbReference type="ARBA" id="ARBA00023136"/>
    </source>
</evidence>
<dbReference type="PANTHER" id="PTHR30627">
    <property type="entry name" value="PEPTIDOGLYCAN D,D-TRANSPEPTIDASE"/>
    <property type="match status" value="1"/>
</dbReference>
<keyword evidence="2" id="KW-0378">Hydrolase</keyword>
<proteinExistence type="predicted"/>
<dbReference type="Gene3D" id="3.30.450.330">
    <property type="match status" value="1"/>
</dbReference>
<comment type="subcellular location">
    <subcellularLocation>
        <location evidence="1">Membrane</location>
    </subcellularLocation>
</comment>
<evidence type="ECO:0000313" key="6">
    <source>
        <dbReference type="EMBL" id="QKG79215.1"/>
    </source>
</evidence>
<dbReference type="Gene3D" id="3.40.710.10">
    <property type="entry name" value="DD-peptidase/beta-lactamase superfamily"/>
    <property type="match status" value="1"/>
</dbReference>
<feature type="transmembrane region" description="Helical" evidence="4">
    <location>
        <begin position="7"/>
        <end position="27"/>
    </location>
</feature>
<dbReference type="SUPFAM" id="SSF56601">
    <property type="entry name" value="beta-lactamase/transpeptidase-like"/>
    <property type="match status" value="1"/>
</dbReference>
<dbReference type="GO" id="GO:0005886">
    <property type="term" value="C:plasma membrane"/>
    <property type="evidence" value="ECO:0007669"/>
    <property type="project" value="TreeGrafter"/>
</dbReference>
<dbReference type="SUPFAM" id="SSF54184">
    <property type="entry name" value="Penicillin-binding protein 2x (pbp-2x), c-terminal domain"/>
    <property type="match status" value="1"/>
</dbReference>
<sequence>MTIKNDILIRIAIVYFVLLLVGVAIIVKILTIQVVEGGELREKAKKITYRDIIVEANRGDILAADGRVLATSIPYYELRMDLRAAGLTDSIFKANIDSLAICLSKFFGDRSWYSYRSELNNARKYAKNKRYYPIAPRKVNYIELKEISKFPILRFGPNKGGFIPVQVNRRILPHKSLCARTIGKVGEGGGRVGIEKAMDWALRGKDGLRVHSRIPGNNWVEVKSMNKVEPEDGFDVLTTIDVQLQDVAEAALRKHLAGHGAGHGCAIVMEVATGDIKAIANLRRNEDGTYDEVYNYAVGESTEPGSTMKTATLIALLEEGNINLNDTIDTGDGKLALWDHVVSDSKIGGHGKITVKEVFEVSSNVGVIKLVQKVFKGREKDFVNKLYELNLNKPTGFIIPGEVKPQIRYPGDKGWSGLSMPMMSIGYEVRLTPLQMLTFYNAIANNGRMVKPRLVKALLRHGQVVESYSPEVIQSAICSNSTLRKVREVLEGVVENGTAKNLRNPRYKIAGKTGTAQIAMGKSGYRKGNVINYQASFVGYFPAEDPKYSCIVVVNSPSNSVYYGNLVAGPIFKEISDKVYATSPEWFTELKGDGLVELPQSKSGHISSLSYVFKELDLPFKKAKSTSWVQTKRDSTQVVPIPLKYPKNLVPRVIGMGLRDAIFQLESRGLKVAFNGYGTVRSQSVLPGSRVVKGSTVYLEMTKKFD</sequence>
<dbReference type="PANTHER" id="PTHR30627:SF1">
    <property type="entry name" value="PEPTIDOGLYCAN D,D-TRANSPEPTIDASE FTSI"/>
    <property type="match status" value="1"/>
</dbReference>
<dbReference type="CDD" id="cd06575">
    <property type="entry name" value="PASTA_Pbp2x-like_2"/>
    <property type="match status" value="1"/>
</dbReference>
<dbReference type="GO" id="GO:0008658">
    <property type="term" value="F:penicillin binding"/>
    <property type="evidence" value="ECO:0007669"/>
    <property type="project" value="InterPro"/>
</dbReference>
<dbReference type="InterPro" id="IPR036138">
    <property type="entry name" value="PBP_dimer_sf"/>
</dbReference>
<dbReference type="InterPro" id="IPR012338">
    <property type="entry name" value="Beta-lactam/transpept-like"/>
</dbReference>
<keyword evidence="2" id="KW-0645">Protease</keyword>
<evidence type="ECO:0000256" key="4">
    <source>
        <dbReference type="SAM" id="Phobius"/>
    </source>
</evidence>
<keyword evidence="4" id="KW-1133">Transmembrane helix</keyword>
<protein>
    <submittedName>
        <fullName evidence="6">PASTA domain-containing protein</fullName>
    </submittedName>
</protein>
<dbReference type="SMART" id="SM00740">
    <property type="entry name" value="PASTA"/>
    <property type="match status" value="1"/>
</dbReference>
<dbReference type="InterPro" id="IPR005311">
    <property type="entry name" value="PBP_dimer"/>
</dbReference>
<gene>
    <name evidence="6" type="ORF">FHG85_02705</name>
</gene>
<dbReference type="Gene3D" id="3.90.1310.10">
    <property type="entry name" value="Penicillin-binding protein 2a (Domain 2)"/>
    <property type="match status" value="1"/>
</dbReference>
<dbReference type="InterPro" id="IPR050515">
    <property type="entry name" value="Beta-lactam/transpept"/>
</dbReference>
<keyword evidence="4" id="KW-0812">Transmembrane</keyword>
<dbReference type="AlphaFoldDB" id="A0A7D3XK66"/>
<dbReference type="KEGG" id="ttz:FHG85_02705"/>
<evidence type="ECO:0000259" key="5">
    <source>
        <dbReference type="PROSITE" id="PS51178"/>
    </source>
</evidence>
<dbReference type="Pfam" id="PF03793">
    <property type="entry name" value="PASTA"/>
    <property type="match status" value="1"/>
</dbReference>
<evidence type="ECO:0000256" key="2">
    <source>
        <dbReference type="ARBA" id="ARBA00022645"/>
    </source>
</evidence>
<evidence type="ECO:0000256" key="1">
    <source>
        <dbReference type="ARBA" id="ARBA00004370"/>
    </source>
</evidence>
<organism evidence="6 7">
    <name type="scientific">Tenuifilum thalassicum</name>
    <dbReference type="NCBI Taxonomy" id="2590900"/>
    <lineage>
        <taxon>Bacteria</taxon>
        <taxon>Pseudomonadati</taxon>
        <taxon>Bacteroidota</taxon>
        <taxon>Bacteroidia</taxon>
        <taxon>Bacteroidales</taxon>
        <taxon>Tenuifilaceae</taxon>
        <taxon>Tenuifilum</taxon>
    </lineage>
</organism>
<keyword evidence="7" id="KW-1185">Reference proteome</keyword>